<evidence type="ECO:0000259" key="3">
    <source>
        <dbReference type="PROSITE" id="PS50164"/>
    </source>
</evidence>
<keyword evidence="2" id="KW-0732">Signal</keyword>
<dbReference type="Proteomes" id="UP001165122">
    <property type="component" value="Unassembled WGS sequence"/>
</dbReference>
<keyword evidence="5" id="KW-1185">Reference proteome</keyword>
<feature type="chain" id="PRO_5040731802" description="GIY-YIG domain-containing protein" evidence="2">
    <location>
        <begin position="20"/>
        <end position="191"/>
    </location>
</feature>
<accession>A0A9W7ANY9</accession>
<evidence type="ECO:0000313" key="4">
    <source>
        <dbReference type="EMBL" id="GMH72832.1"/>
    </source>
</evidence>
<dbReference type="PROSITE" id="PS50164">
    <property type="entry name" value="GIY_YIG"/>
    <property type="match status" value="1"/>
</dbReference>
<gene>
    <name evidence="4" type="ORF">TrLO_g7017</name>
</gene>
<evidence type="ECO:0000256" key="2">
    <source>
        <dbReference type="SAM" id="SignalP"/>
    </source>
</evidence>
<feature type="signal peptide" evidence="2">
    <location>
        <begin position="1"/>
        <end position="19"/>
    </location>
</feature>
<evidence type="ECO:0000313" key="5">
    <source>
        <dbReference type="Proteomes" id="UP001165122"/>
    </source>
</evidence>
<reference evidence="5" key="1">
    <citation type="journal article" date="2023" name="Commun. Biol.">
        <title>Genome analysis of Parmales, the sister group of diatoms, reveals the evolutionary specialization of diatoms from phago-mixotrophs to photoautotrophs.</title>
        <authorList>
            <person name="Ban H."/>
            <person name="Sato S."/>
            <person name="Yoshikawa S."/>
            <person name="Yamada K."/>
            <person name="Nakamura Y."/>
            <person name="Ichinomiya M."/>
            <person name="Sato N."/>
            <person name="Blanc-Mathieu R."/>
            <person name="Endo H."/>
            <person name="Kuwata A."/>
            <person name="Ogata H."/>
        </authorList>
    </citation>
    <scope>NUCLEOTIDE SEQUENCE [LARGE SCALE GENOMIC DNA]</scope>
    <source>
        <strain evidence="5">NIES 3700</strain>
    </source>
</reference>
<dbReference type="SUPFAM" id="SSF82771">
    <property type="entry name" value="GIY-YIG endonuclease"/>
    <property type="match status" value="1"/>
</dbReference>
<feature type="compositionally biased region" description="Low complexity" evidence="1">
    <location>
        <begin position="19"/>
        <end position="78"/>
    </location>
</feature>
<dbReference type="Gene3D" id="3.40.1440.10">
    <property type="entry name" value="GIY-YIG endonuclease"/>
    <property type="match status" value="1"/>
</dbReference>
<name>A0A9W7ANY9_9STRA</name>
<feature type="region of interest" description="Disordered" evidence="1">
    <location>
        <begin position="19"/>
        <end position="97"/>
    </location>
</feature>
<dbReference type="Pfam" id="PF01541">
    <property type="entry name" value="GIY-YIG"/>
    <property type="match status" value="1"/>
</dbReference>
<dbReference type="InterPro" id="IPR035901">
    <property type="entry name" value="GIY-YIG_endonuc_sf"/>
</dbReference>
<evidence type="ECO:0000256" key="1">
    <source>
        <dbReference type="SAM" id="MobiDB-lite"/>
    </source>
</evidence>
<proteinExistence type="predicted"/>
<protein>
    <recommendedName>
        <fullName evidence="3">GIY-YIG domain-containing protein</fullName>
    </recommendedName>
</protein>
<organism evidence="4 5">
    <name type="scientific">Triparma laevis f. longispina</name>
    <dbReference type="NCBI Taxonomy" id="1714387"/>
    <lineage>
        <taxon>Eukaryota</taxon>
        <taxon>Sar</taxon>
        <taxon>Stramenopiles</taxon>
        <taxon>Ochrophyta</taxon>
        <taxon>Bolidophyceae</taxon>
        <taxon>Parmales</taxon>
        <taxon>Triparmaceae</taxon>
        <taxon>Triparma</taxon>
    </lineage>
</organism>
<sequence length="191" mass="21359">MKVLLVYFLFLFCLSLVGTGSSSRTSGRSSRSYSSRSSVRPSRSYSSRSSGRTSRSYSKGYSTRTLPSRSSGRSSRSYSRGHSKRVSSSLPSGYSRDILRSKSPRPWYTYQLGLGKDKKYVGLTSNPRRRMRQHFSGSGAKFTQKNPPKKVDWVNKHASVEAAKRAEALAYFRAKRQFGDGVRGAGHTRSD</sequence>
<feature type="domain" description="GIY-YIG" evidence="3">
    <location>
        <begin position="105"/>
        <end position="180"/>
    </location>
</feature>
<comment type="caution">
    <text evidence="4">The sequence shown here is derived from an EMBL/GenBank/DDBJ whole genome shotgun (WGS) entry which is preliminary data.</text>
</comment>
<dbReference type="InterPro" id="IPR000305">
    <property type="entry name" value="GIY-YIG_endonuc"/>
</dbReference>
<dbReference type="OrthoDB" id="199199at2759"/>
<dbReference type="AlphaFoldDB" id="A0A9W7ANY9"/>
<dbReference type="EMBL" id="BRXW01000660">
    <property type="protein sequence ID" value="GMH72832.1"/>
    <property type="molecule type" value="Genomic_DNA"/>
</dbReference>